<dbReference type="EMBL" id="GDHC01019170">
    <property type="protein sequence ID" value="JAP99458.1"/>
    <property type="molecule type" value="Transcribed_RNA"/>
</dbReference>
<evidence type="ECO:0000259" key="4">
    <source>
        <dbReference type="SMART" id="SM00645"/>
    </source>
</evidence>
<evidence type="ECO:0000313" key="9">
    <source>
        <dbReference type="EMBL" id="JAG38037.1"/>
    </source>
</evidence>
<dbReference type="EMBL" id="GBHO01000887">
    <property type="protein sequence ID" value="JAG42717.1"/>
    <property type="molecule type" value="Transcribed_RNA"/>
</dbReference>
<feature type="domain" description="Peptidase C1A papain C-terminal" evidence="4">
    <location>
        <begin position="112"/>
        <end position="336"/>
    </location>
</feature>
<evidence type="ECO:0000313" key="8">
    <source>
        <dbReference type="EMBL" id="JAG20192.1"/>
    </source>
</evidence>
<dbReference type="InterPro" id="IPR013201">
    <property type="entry name" value="Prot_inhib_I29"/>
</dbReference>
<evidence type="ECO:0000313" key="7">
    <source>
        <dbReference type="EMBL" id="JAG16916.1"/>
    </source>
</evidence>
<dbReference type="Pfam" id="PF08246">
    <property type="entry name" value="Inhibitor_I29"/>
    <property type="match status" value="1"/>
</dbReference>
<evidence type="ECO:0000313" key="12">
    <source>
        <dbReference type="EMBL" id="JAP99458.1"/>
    </source>
</evidence>
<dbReference type="InterPro" id="IPR013128">
    <property type="entry name" value="Peptidase_C1A"/>
</dbReference>
<dbReference type="SUPFAM" id="SSF54001">
    <property type="entry name" value="Cysteine proteinases"/>
    <property type="match status" value="1"/>
</dbReference>
<evidence type="ECO:0000313" key="11">
    <source>
        <dbReference type="EMBL" id="JAG42717.1"/>
    </source>
</evidence>
<dbReference type="SMART" id="SM00848">
    <property type="entry name" value="Inhibitor_I29"/>
    <property type="match status" value="1"/>
</dbReference>
<dbReference type="InterPro" id="IPR000668">
    <property type="entry name" value="Peptidase_C1A_C"/>
</dbReference>
<dbReference type="EMBL" id="GBHO01005567">
    <property type="protein sequence ID" value="JAG38037.1"/>
    <property type="molecule type" value="Transcribed_RNA"/>
</dbReference>
<dbReference type="PRINTS" id="PR00705">
    <property type="entry name" value="PAPAIN"/>
</dbReference>
<proteinExistence type="inferred from homology"/>
<dbReference type="Pfam" id="PF00112">
    <property type="entry name" value="Peptidase_C1"/>
    <property type="match status" value="1"/>
</dbReference>
<evidence type="ECO:0000313" key="10">
    <source>
        <dbReference type="EMBL" id="JAG42716.1"/>
    </source>
</evidence>
<reference evidence="12" key="3">
    <citation type="journal article" date="2016" name="Gigascience">
        <title>De novo construction of an expanded transcriptome assembly for the western tarnished plant bug, Lygus hesperus.</title>
        <authorList>
            <person name="Tassone E.E."/>
            <person name="Geib S.M."/>
            <person name="Hall B."/>
            <person name="Fabrick J.A."/>
            <person name="Brent C.S."/>
            <person name="Hull J.J."/>
        </authorList>
    </citation>
    <scope>NUCLEOTIDE SEQUENCE</scope>
</reference>
<accession>A0A0A9VTD9</accession>
<dbReference type="PANTHER" id="PTHR12411">
    <property type="entry name" value="CYSTEINE PROTEASE FAMILY C1-RELATED"/>
    <property type="match status" value="1"/>
</dbReference>
<sequence length="338" mass="37438">MKLFFAVTCLLAVAAAFPKTEISAEEWLAFKAQHGKIYASQEEEAQRFKIYLENKQMVNDHNQKYERGEVSYRLALNKFADIRSDELRRGGKLRRPAASMNVPLHVNSNQPLPASVDWRTTPGAVGEPRYIMMCESSWAFSALGSVVSQLAIKKGLHFPLLSPQNLVDCTRTYILRDDGCEGGWVDDAFQYIQQNGIQSEDDYWYHGYDENCVFNKSLVVPGVVVTGFFGLKPGSEDDLMDAVANVGPISVTVGAYDNAFMTYGGGIYNPAPATCTTDPRTPNHAVLLVGYGSEKGQNFWIIQNVWGGDWGEQGYMRLARNGTNLCGIASQASYPTVL</sequence>
<comment type="similarity">
    <text evidence="1">Belongs to the peptidase C1 family.</text>
</comment>
<dbReference type="GO" id="GO:0006508">
    <property type="term" value="P:proteolysis"/>
    <property type="evidence" value="ECO:0007669"/>
    <property type="project" value="InterPro"/>
</dbReference>
<dbReference type="EMBL" id="GBHO01044615">
    <property type="protein sequence ID" value="JAF98988.1"/>
    <property type="molecule type" value="Transcribed_RNA"/>
</dbReference>
<dbReference type="EMBL" id="GBHO01023412">
    <property type="protein sequence ID" value="JAG20192.1"/>
    <property type="molecule type" value="Transcribed_RNA"/>
</dbReference>
<keyword evidence="3" id="KW-0732">Signal</keyword>
<evidence type="ECO:0000256" key="1">
    <source>
        <dbReference type="ARBA" id="ARBA00008455"/>
    </source>
</evidence>
<dbReference type="FunFam" id="3.90.70.10:FF:000332">
    <property type="entry name" value="Cathepsin L1"/>
    <property type="match status" value="1"/>
</dbReference>
<evidence type="ECO:0000256" key="3">
    <source>
        <dbReference type="SAM" id="SignalP"/>
    </source>
</evidence>
<evidence type="ECO:0000313" key="6">
    <source>
        <dbReference type="EMBL" id="JAF98988.1"/>
    </source>
</evidence>
<dbReference type="Gene3D" id="3.90.70.10">
    <property type="entry name" value="Cysteine proteinases"/>
    <property type="match status" value="1"/>
</dbReference>
<protein>
    <submittedName>
        <fullName evidence="6">Cathepsin L</fullName>
    </submittedName>
</protein>
<feature type="domain" description="Cathepsin propeptide inhibitor" evidence="5">
    <location>
        <begin position="27"/>
        <end position="87"/>
    </location>
</feature>
<name>A0A0A9VTD9_LYGHE</name>
<feature type="signal peptide" evidence="3">
    <location>
        <begin position="1"/>
        <end position="16"/>
    </location>
</feature>
<feature type="chain" id="PRO_5007353950" evidence="3">
    <location>
        <begin position="17"/>
        <end position="338"/>
    </location>
</feature>
<dbReference type="GO" id="GO:0008234">
    <property type="term" value="F:cysteine-type peptidase activity"/>
    <property type="evidence" value="ECO:0007669"/>
    <property type="project" value="InterPro"/>
</dbReference>
<dbReference type="AlphaFoldDB" id="A0A0A9VTD9"/>
<evidence type="ECO:0000259" key="5">
    <source>
        <dbReference type="SMART" id="SM00848"/>
    </source>
</evidence>
<reference evidence="6" key="1">
    <citation type="journal article" date="2014" name="PLoS ONE">
        <title>Transcriptome-Based Identification of ABC Transporters in the Western Tarnished Plant Bug Lygus hesperus.</title>
        <authorList>
            <person name="Hull J.J."/>
            <person name="Chaney K."/>
            <person name="Geib S.M."/>
            <person name="Fabrick J.A."/>
            <person name="Brent C.S."/>
            <person name="Walsh D."/>
            <person name="Lavine L.C."/>
        </authorList>
    </citation>
    <scope>NUCLEOTIDE SEQUENCE</scope>
</reference>
<dbReference type="EMBL" id="GBHO01026688">
    <property type="protein sequence ID" value="JAG16916.1"/>
    <property type="molecule type" value="Transcribed_RNA"/>
</dbReference>
<dbReference type="InterPro" id="IPR038765">
    <property type="entry name" value="Papain-like_cys_pep_sf"/>
</dbReference>
<dbReference type="CDD" id="cd02248">
    <property type="entry name" value="Peptidase_C1A"/>
    <property type="match status" value="1"/>
</dbReference>
<evidence type="ECO:0000256" key="2">
    <source>
        <dbReference type="ARBA" id="ARBA00023157"/>
    </source>
</evidence>
<dbReference type="InterPro" id="IPR039417">
    <property type="entry name" value="Peptidase_C1A_papain-like"/>
</dbReference>
<organism evidence="6">
    <name type="scientific">Lygus hesperus</name>
    <name type="common">Western plant bug</name>
    <dbReference type="NCBI Taxonomy" id="30085"/>
    <lineage>
        <taxon>Eukaryota</taxon>
        <taxon>Metazoa</taxon>
        <taxon>Ecdysozoa</taxon>
        <taxon>Arthropoda</taxon>
        <taxon>Hexapoda</taxon>
        <taxon>Insecta</taxon>
        <taxon>Pterygota</taxon>
        <taxon>Neoptera</taxon>
        <taxon>Paraneoptera</taxon>
        <taxon>Hemiptera</taxon>
        <taxon>Heteroptera</taxon>
        <taxon>Panheteroptera</taxon>
        <taxon>Cimicomorpha</taxon>
        <taxon>Miridae</taxon>
        <taxon>Mirini</taxon>
        <taxon>Lygus</taxon>
    </lineage>
</organism>
<gene>
    <name evidence="6" type="primary">CATL_13</name>
    <name evidence="7" type="synonym">CATL_0</name>
    <name evidence="8" type="synonym">CATL_1</name>
    <name evidence="10" type="synonym">CATL_10</name>
    <name evidence="9" type="synonym">CATL_11</name>
    <name evidence="11" type="synonym">CATL_12</name>
    <name evidence="12" type="synonym">CATL_16</name>
    <name evidence="9" type="ORF">CM83_77384</name>
    <name evidence="10" type="ORF">CM83_77385</name>
    <name evidence="11" type="ORF">CM83_77386</name>
    <name evidence="6" type="ORF">CM83_77388</name>
    <name evidence="7" type="ORF">CM83_77391</name>
    <name evidence="8" type="ORF">CM83_77397</name>
    <name evidence="12" type="ORF">g.52923</name>
</gene>
<reference evidence="6" key="2">
    <citation type="submission" date="2014-07" db="EMBL/GenBank/DDBJ databases">
        <authorList>
            <person name="Hull J."/>
        </authorList>
    </citation>
    <scope>NUCLEOTIDE SEQUENCE</scope>
</reference>
<keyword evidence="2" id="KW-1015">Disulfide bond</keyword>
<dbReference type="SMART" id="SM00645">
    <property type="entry name" value="Pept_C1"/>
    <property type="match status" value="1"/>
</dbReference>
<dbReference type="EMBL" id="GBHO01000888">
    <property type="protein sequence ID" value="JAG42716.1"/>
    <property type="molecule type" value="Transcribed_RNA"/>
</dbReference>